<evidence type="ECO:0000256" key="3">
    <source>
        <dbReference type="ARBA" id="ARBA00022660"/>
    </source>
</evidence>
<comment type="similarity">
    <text evidence="9">Belongs to the peptidase M16 family. UQCRC2/QCR2 subfamily.</text>
</comment>
<feature type="domain" description="Peptidase M16 N-terminal" evidence="11">
    <location>
        <begin position="54"/>
        <end position="193"/>
    </location>
</feature>
<dbReference type="Pfam" id="PF00675">
    <property type="entry name" value="Peptidase_M16"/>
    <property type="match status" value="1"/>
</dbReference>
<dbReference type="OrthoDB" id="6369905at2759"/>
<evidence type="ECO:0000259" key="11">
    <source>
        <dbReference type="Pfam" id="PF00675"/>
    </source>
</evidence>
<comment type="subcellular location">
    <subcellularLocation>
        <location evidence="1">Mitochondrion inner membrane</location>
        <topology evidence="1">Peripheral membrane protein</topology>
        <orientation evidence="1">Matrix side</orientation>
    </subcellularLocation>
</comment>
<reference evidence="14" key="2">
    <citation type="submission" date="2009-11" db="EMBL/GenBank/DDBJ databases">
        <title>The Genome Sequence of Allomyces macrogynus strain ATCC 38327.</title>
        <authorList>
            <consortium name="The Broad Institute Genome Sequencing Platform"/>
            <person name="Russ C."/>
            <person name="Cuomo C."/>
            <person name="Shea T."/>
            <person name="Young S.K."/>
            <person name="Zeng Q."/>
            <person name="Koehrsen M."/>
            <person name="Haas B."/>
            <person name="Borodovsky M."/>
            <person name="Guigo R."/>
            <person name="Alvarado L."/>
            <person name="Berlin A."/>
            <person name="Borenstein D."/>
            <person name="Chen Z."/>
            <person name="Engels R."/>
            <person name="Freedman E."/>
            <person name="Gellesch M."/>
            <person name="Goldberg J."/>
            <person name="Griggs A."/>
            <person name="Gujja S."/>
            <person name="Heiman D."/>
            <person name="Hepburn T."/>
            <person name="Howarth C."/>
            <person name="Jen D."/>
            <person name="Larson L."/>
            <person name="Lewis B."/>
            <person name="Mehta T."/>
            <person name="Park D."/>
            <person name="Pearson M."/>
            <person name="Roberts A."/>
            <person name="Saif S."/>
            <person name="Shenoy N."/>
            <person name="Sisk P."/>
            <person name="Stolte C."/>
            <person name="Sykes S."/>
            <person name="Walk T."/>
            <person name="White J."/>
            <person name="Yandava C."/>
            <person name="Burger G."/>
            <person name="Gray M.W."/>
            <person name="Holland P.W.H."/>
            <person name="King N."/>
            <person name="Lang F.B.F."/>
            <person name="Roger A.J."/>
            <person name="Ruiz-Trillo I."/>
            <person name="Lander E."/>
            <person name="Nusbaum C."/>
        </authorList>
    </citation>
    <scope>NUCLEOTIDE SEQUENCE [LARGE SCALE GENOMIC DNA]</scope>
    <source>
        <strain evidence="14">ATCC 38327</strain>
    </source>
</reference>
<evidence type="ECO:0000256" key="5">
    <source>
        <dbReference type="ARBA" id="ARBA00022946"/>
    </source>
</evidence>
<organism evidence="13 14">
    <name type="scientific">Allomyces macrogynus (strain ATCC 38327)</name>
    <name type="common">Allomyces javanicus var. macrogynus</name>
    <dbReference type="NCBI Taxonomy" id="578462"/>
    <lineage>
        <taxon>Eukaryota</taxon>
        <taxon>Fungi</taxon>
        <taxon>Fungi incertae sedis</taxon>
        <taxon>Blastocladiomycota</taxon>
        <taxon>Blastocladiomycetes</taxon>
        <taxon>Blastocladiales</taxon>
        <taxon>Blastocladiaceae</taxon>
        <taxon>Allomyces</taxon>
    </lineage>
</organism>
<dbReference type="VEuPathDB" id="FungiDB:AMAG_04777"/>
<evidence type="ECO:0000256" key="2">
    <source>
        <dbReference type="ARBA" id="ARBA00022448"/>
    </source>
</evidence>
<feature type="domain" description="Peptidase M16 C-terminal" evidence="12">
    <location>
        <begin position="197"/>
        <end position="372"/>
    </location>
</feature>
<evidence type="ECO:0000256" key="10">
    <source>
        <dbReference type="ARBA" id="ARBA00040751"/>
    </source>
</evidence>
<keyword evidence="4" id="KW-0999">Mitochondrion inner membrane</keyword>
<dbReference type="OMA" id="APKFALY"/>
<protein>
    <recommendedName>
        <fullName evidence="10">Cytochrome b-c1 complex subunit 2, mitochondrial</fullName>
    </recommendedName>
</protein>
<evidence type="ECO:0000313" key="14">
    <source>
        <dbReference type="Proteomes" id="UP000054350"/>
    </source>
</evidence>
<dbReference type="Pfam" id="PF05193">
    <property type="entry name" value="Peptidase_M16_C"/>
    <property type="match status" value="1"/>
</dbReference>
<sequence length="450" mass="46333">MLRHAATRAFSSSAARASAYAEFALPKDVPTHAPAPVATVANAESGLRVGAFDHHGPFASLVLVVPAGARAESSETLGAAQYLKNYALKYTATQTPLKIAREVELRGVTINTSVEREHLVYQAEFLRDDLQFVVSLLADVVYNTQFNPWEFKDVAALTAAQTAAAAGNVTDVALEAAHRLAFRQGLGNSLIAPVYSNITNETVKAFAKDHLLINNQAALYGVGVNGDELASLANTYFAQSAAAKAATPAAKYFGGESRIDVAKGNNVTVAFNGAAANTQDAAALSVLAAYLGGAKHVKWGNAVSPLAKAGQDAHALVRAFNATYSDAGLFGLSATCKTSPHNATKGIQAAIVALKQAAQGVAPQDLTRAVNQAKAAYLTTVDAQVAHARAAAAQLATTGQVTAAADAAASLAKVSAADVARAAERVLASKPTIVAAGKTVDLPYADTLGL</sequence>
<dbReference type="EMBL" id="GG745332">
    <property type="protein sequence ID" value="KNE57942.1"/>
    <property type="molecule type" value="Genomic_DNA"/>
</dbReference>
<evidence type="ECO:0000256" key="8">
    <source>
        <dbReference type="ARBA" id="ARBA00023136"/>
    </source>
</evidence>
<dbReference type="Gene3D" id="3.30.830.10">
    <property type="entry name" value="Metalloenzyme, LuxS/M16 peptidase-like"/>
    <property type="match status" value="2"/>
</dbReference>
<dbReference type="FunFam" id="3.30.830.10:FF:000039">
    <property type="entry name" value="Ubiquinol-cytochrome c reductase core subunit 2"/>
    <property type="match status" value="1"/>
</dbReference>
<keyword evidence="8" id="KW-0472">Membrane</keyword>
<dbReference type="InterPro" id="IPR050361">
    <property type="entry name" value="MPP/UQCRC_Complex"/>
</dbReference>
<dbReference type="SUPFAM" id="SSF63411">
    <property type="entry name" value="LuxS/MPP-like metallohydrolase"/>
    <property type="match status" value="2"/>
</dbReference>
<dbReference type="PANTHER" id="PTHR11851">
    <property type="entry name" value="METALLOPROTEASE"/>
    <property type="match status" value="1"/>
</dbReference>
<evidence type="ECO:0000256" key="9">
    <source>
        <dbReference type="ARBA" id="ARBA00038146"/>
    </source>
</evidence>
<dbReference type="InterPro" id="IPR007863">
    <property type="entry name" value="Peptidase_M16_C"/>
</dbReference>
<dbReference type="InterPro" id="IPR011765">
    <property type="entry name" value="Pept_M16_N"/>
</dbReference>
<keyword evidence="14" id="KW-1185">Reference proteome</keyword>
<evidence type="ECO:0000256" key="6">
    <source>
        <dbReference type="ARBA" id="ARBA00022982"/>
    </source>
</evidence>
<evidence type="ECO:0000259" key="12">
    <source>
        <dbReference type="Pfam" id="PF05193"/>
    </source>
</evidence>
<evidence type="ECO:0000256" key="1">
    <source>
        <dbReference type="ARBA" id="ARBA00004443"/>
    </source>
</evidence>
<name>A0A0L0S610_ALLM3</name>
<dbReference type="STRING" id="578462.A0A0L0S610"/>
<evidence type="ECO:0000256" key="4">
    <source>
        <dbReference type="ARBA" id="ARBA00022792"/>
    </source>
</evidence>
<dbReference type="Proteomes" id="UP000054350">
    <property type="component" value="Unassembled WGS sequence"/>
</dbReference>
<dbReference type="GO" id="GO:0046872">
    <property type="term" value="F:metal ion binding"/>
    <property type="evidence" value="ECO:0007669"/>
    <property type="project" value="InterPro"/>
</dbReference>
<accession>A0A0L0S610</accession>
<keyword evidence="5" id="KW-0809">Transit peptide</keyword>
<dbReference type="eggNOG" id="KOG2583">
    <property type="taxonomic scope" value="Eukaryota"/>
</dbReference>
<dbReference type="InterPro" id="IPR011249">
    <property type="entry name" value="Metalloenz_LuxS/M16"/>
</dbReference>
<dbReference type="AlphaFoldDB" id="A0A0L0S610"/>
<keyword evidence="3" id="KW-0679">Respiratory chain</keyword>
<reference evidence="13 14" key="1">
    <citation type="submission" date="2009-11" db="EMBL/GenBank/DDBJ databases">
        <title>Annotation of Allomyces macrogynus ATCC 38327.</title>
        <authorList>
            <consortium name="The Broad Institute Genome Sequencing Platform"/>
            <person name="Russ C."/>
            <person name="Cuomo C."/>
            <person name="Burger G."/>
            <person name="Gray M.W."/>
            <person name="Holland P.W.H."/>
            <person name="King N."/>
            <person name="Lang F.B.F."/>
            <person name="Roger A.J."/>
            <person name="Ruiz-Trillo I."/>
            <person name="Young S.K."/>
            <person name="Zeng Q."/>
            <person name="Gargeya S."/>
            <person name="Fitzgerald M."/>
            <person name="Haas B."/>
            <person name="Abouelleil A."/>
            <person name="Alvarado L."/>
            <person name="Arachchi H.M."/>
            <person name="Berlin A."/>
            <person name="Chapman S.B."/>
            <person name="Gearin G."/>
            <person name="Goldberg J."/>
            <person name="Griggs A."/>
            <person name="Gujja S."/>
            <person name="Hansen M."/>
            <person name="Heiman D."/>
            <person name="Howarth C."/>
            <person name="Larimer J."/>
            <person name="Lui A."/>
            <person name="MacDonald P.J.P."/>
            <person name="McCowen C."/>
            <person name="Montmayeur A."/>
            <person name="Murphy C."/>
            <person name="Neiman D."/>
            <person name="Pearson M."/>
            <person name="Priest M."/>
            <person name="Roberts A."/>
            <person name="Saif S."/>
            <person name="Shea T."/>
            <person name="Sisk P."/>
            <person name="Stolte C."/>
            <person name="Sykes S."/>
            <person name="Wortman J."/>
            <person name="Nusbaum C."/>
            <person name="Birren B."/>
        </authorList>
    </citation>
    <scope>NUCLEOTIDE SEQUENCE [LARGE SCALE GENOMIC DNA]</scope>
    <source>
        <strain evidence="13 14">ATCC 38327</strain>
    </source>
</reference>
<proteinExistence type="inferred from homology"/>
<dbReference type="FunFam" id="3.30.830.10:FF:000021">
    <property type="entry name" value="Cytochrome b-c1 complex subunit 2"/>
    <property type="match status" value="1"/>
</dbReference>
<gene>
    <name evidence="13" type="ORF">AMAG_04777</name>
</gene>
<keyword evidence="7" id="KW-0496">Mitochondrion</keyword>
<dbReference type="GO" id="GO:0005743">
    <property type="term" value="C:mitochondrial inner membrane"/>
    <property type="evidence" value="ECO:0007669"/>
    <property type="project" value="UniProtKB-SubCell"/>
</dbReference>
<keyword evidence="6" id="KW-0249">Electron transport</keyword>
<keyword evidence="2" id="KW-0813">Transport</keyword>
<evidence type="ECO:0000313" key="13">
    <source>
        <dbReference type="EMBL" id="KNE57942.1"/>
    </source>
</evidence>
<evidence type="ECO:0000256" key="7">
    <source>
        <dbReference type="ARBA" id="ARBA00023128"/>
    </source>
</evidence>
<dbReference type="PANTHER" id="PTHR11851:SF209">
    <property type="entry name" value="CYTOCHROME B-C1 COMPLEX SUBUNIT 2, MITOCHONDRIAL"/>
    <property type="match status" value="1"/>
</dbReference>